<keyword evidence="2" id="KW-1185">Reference proteome</keyword>
<dbReference type="EMBL" id="BAOS01000001">
    <property type="protein sequence ID" value="GAX59302.1"/>
    <property type="molecule type" value="Genomic_DNA"/>
</dbReference>
<protein>
    <submittedName>
        <fullName evidence="1">Uncharacterized protein</fullName>
    </submittedName>
</protein>
<gene>
    <name evidence="1" type="ORF">SCALIN_C01_0233</name>
</gene>
<evidence type="ECO:0000313" key="1">
    <source>
        <dbReference type="EMBL" id="GAX59302.1"/>
    </source>
</evidence>
<reference evidence="2" key="1">
    <citation type="journal article" date="2017" name="Environ. Microbiol. Rep.">
        <title>Genetic Diversity of Marine Anaerobic Ammonium-Oxidizing Bacteria as Revealed by Genomic and Proteomic Analyses of 'Candidatus Scalindua japonica'.</title>
        <authorList>
            <person name="Oshiki M."/>
            <person name="Mizuto K."/>
            <person name="Kimura Z."/>
            <person name="Kindaichi T."/>
            <person name="Satoh H."/>
            <person name="Okabe S."/>
        </authorList>
    </citation>
    <scope>NUCLEOTIDE SEQUENCE [LARGE SCALE GENOMIC DNA]</scope>
    <source>
        <strain evidence="2">husup-a2</strain>
    </source>
</reference>
<dbReference type="AlphaFoldDB" id="A0A286TTU3"/>
<proteinExistence type="predicted"/>
<sequence length="44" mass="5135">MLNKDPGFVDKEEGIIETRNGCWLAEKKFSFISELEVQAKAYIW</sequence>
<accession>A0A286TTU3</accession>
<evidence type="ECO:0000313" key="2">
    <source>
        <dbReference type="Proteomes" id="UP000218542"/>
    </source>
</evidence>
<dbReference type="Proteomes" id="UP000218542">
    <property type="component" value="Unassembled WGS sequence"/>
</dbReference>
<organism evidence="1 2">
    <name type="scientific">Candidatus Scalindua japonica</name>
    <dbReference type="NCBI Taxonomy" id="1284222"/>
    <lineage>
        <taxon>Bacteria</taxon>
        <taxon>Pseudomonadati</taxon>
        <taxon>Planctomycetota</taxon>
        <taxon>Candidatus Brocadiia</taxon>
        <taxon>Candidatus Brocadiales</taxon>
        <taxon>Candidatus Scalinduaceae</taxon>
        <taxon>Candidatus Scalindua</taxon>
    </lineage>
</organism>
<comment type="caution">
    <text evidence="1">The sequence shown here is derived from an EMBL/GenBank/DDBJ whole genome shotgun (WGS) entry which is preliminary data.</text>
</comment>
<name>A0A286TTU3_9BACT</name>